<accession>A0A6J6CV21</accession>
<evidence type="ECO:0000256" key="3">
    <source>
        <dbReference type="SAM" id="Phobius"/>
    </source>
</evidence>
<dbReference type="Gene3D" id="2.40.50.100">
    <property type="match status" value="1"/>
</dbReference>
<evidence type="ECO:0000256" key="2">
    <source>
        <dbReference type="ARBA" id="ARBA00023054"/>
    </source>
</evidence>
<gene>
    <name evidence="4" type="ORF">UFOPK1537_00556</name>
</gene>
<dbReference type="Gene3D" id="2.40.30.170">
    <property type="match status" value="1"/>
</dbReference>
<protein>
    <submittedName>
        <fullName evidence="4">Unannotated protein</fullName>
    </submittedName>
</protein>
<sequence>MKKRSWLWLAGSAVILIAIIASIAIPALTEQTQYETYEVTPTAVVKTVGANGQLAESQLLAYGPSQQPILVSANGSQAVPAQFGISLEINQIEVTEGQAVAEGDLLFSFTSQLGLSTQVRAIADGIVRSVDTSEGLRTSGQVVSVGSAIPVVSVFASEYDADLVDIGQKASIELDAIDAVFEGAVISIGQVARSVSGIKQYEVLVEVTEIPTGARFGMSATAEIEVERSGSVLAIPFSALIGELPEVQILVTGASGGQSVTSVEVELGNRGDSLVEITSGLQAGDLVIIGLAGDVPSPVQFGPPRGAGNNG</sequence>
<keyword evidence="3" id="KW-1133">Transmembrane helix</keyword>
<organism evidence="4">
    <name type="scientific">freshwater metagenome</name>
    <dbReference type="NCBI Taxonomy" id="449393"/>
    <lineage>
        <taxon>unclassified sequences</taxon>
        <taxon>metagenomes</taxon>
        <taxon>ecological metagenomes</taxon>
    </lineage>
</organism>
<feature type="transmembrane region" description="Helical" evidence="3">
    <location>
        <begin position="7"/>
        <end position="28"/>
    </location>
</feature>
<dbReference type="AlphaFoldDB" id="A0A6J6CV21"/>
<comment type="subcellular location">
    <subcellularLocation>
        <location evidence="1">Cell envelope</location>
    </subcellularLocation>
</comment>
<dbReference type="Gene3D" id="2.40.420.20">
    <property type="match status" value="1"/>
</dbReference>
<name>A0A6J6CV21_9ZZZZ</name>
<keyword evidence="3" id="KW-0812">Transmembrane</keyword>
<dbReference type="InterPro" id="IPR050465">
    <property type="entry name" value="UPF0194_transport"/>
</dbReference>
<dbReference type="GO" id="GO:0030313">
    <property type="term" value="C:cell envelope"/>
    <property type="evidence" value="ECO:0007669"/>
    <property type="project" value="UniProtKB-SubCell"/>
</dbReference>
<proteinExistence type="predicted"/>
<evidence type="ECO:0000256" key="1">
    <source>
        <dbReference type="ARBA" id="ARBA00004196"/>
    </source>
</evidence>
<dbReference type="EMBL" id="CAEZSX010000071">
    <property type="protein sequence ID" value="CAB4554964.1"/>
    <property type="molecule type" value="Genomic_DNA"/>
</dbReference>
<evidence type="ECO:0000313" key="4">
    <source>
        <dbReference type="EMBL" id="CAB4554964.1"/>
    </source>
</evidence>
<reference evidence="4" key="1">
    <citation type="submission" date="2020-05" db="EMBL/GenBank/DDBJ databases">
        <authorList>
            <person name="Chiriac C."/>
            <person name="Salcher M."/>
            <person name="Ghai R."/>
            <person name="Kavagutti S V."/>
        </authorList>
    </citation>
    <scope>NUCLEOTIDE SEQUENCE</scope>
</reference>
<dbReference type="PANTHER" id="PTHR32347">
    <property type="entry name" value="EFFLUX SYSTEM COMPONENT YKNX-RELATED"/>
    <property type="match status" value="1"/>
</dbReference>
<keyword evidence="3" id="KW-0472">Membrane</keyword>
<keyword evidence="2" id="KW-0175">Coiled coil</keyword>